<dbReference type="OrthoDB" id="10020332at2759"/>
<dbReference type="Pfam" id="PF01436">
    <property type="entry name" value="NHL"/>
    <property type="match status" value="1"/>
</dbReference>
<dbReference type="GO" id="GO:0061630">
    <property type="term" value="F:ubiquitin protein ligase activity"/>
    <property type="evidence" value="ECO:0000318"/>
    <property type="project" value="GO_Central"/>
</dbReference>
<dbReference type="PANTHER" id="PTHR24104:SF50">
    <property type="entry name" value="SMP-30_GLUCONOLACTONASE_LRE-LIKE REGION DOMAIN-CONTAINING PROTEIN"/>
    <property type="match status" value="1"/>
</dbReference>
<feature type="transmembrane region" description="Helical" evidence="4">
    <location>
        <begin position="196"/>
        <end position="215"/>
    </location>
</feature>
<keyword evidence="4" id="KW-0472">Membrane</keyword>
<evidence type="ECO:0000256" key="3">
    <source>
        <dbReference type="SAM" id="MobiDB-lite"/>
    </source>
</evidence>
<evidence type="ECO:0000256" key="1">
    <source>
        <dbReference type="ARBA" id="ARBA00022737"/>
    </source>
</evidence>
<keyword evidence="1" id="KW-0677">Repeat</keyword>
<protein>
    <submittedName>
        <fullName evidence="6">E3 ubiquitin-protein ligase TRIM32-like</fullName>
    </submittedName>
</protein>
<keyword evidence="5" id="KW-1185">Reference proteome</keyword>
<evidence type="ECO:0000256" key="2">
    <source>
        <dbReference type="PROSITE-ProRule" id="PRU00504"/>
    </source>
</evidence>
<dbReference type="GO" id="GO:0000209">
    <property type="term" value="P:protein polyubiquitination"/>
    <property type="evidence" value="ECO:0000318"/>
    <property type="project" value="GO_Central"/>
</dbReference>
<feature type="region of interest" description="Disordered" evidence="3">
    <location>
        <begin position="1"/>
        <end position="24"/>
    </location>
</feature>
<dbReference type="AlphaFoldDB" id="A0A9J7N8Q7"/>
<keyword evidence="4" id="KW-0812">Transmembrane</keyword>
<gene>
    <name evidence="6" type="primary">LOC118428049</name>
</gene>
<feature type="compositionally biased region" description="Polar residues" evidence="3">
    <location>
        <begin position="1"/>
        <end position="20"/>
    </location>
</feature>
<feature type="repeat" description="NHL" evidence="2">
    <location>
        <begin position="229"/>
        <end position="269"/>
    </location>
</feature>
<dbReference type="PROSITE" id="PS51125">
    <property type="entry name" value="NHL"/>
    <property type="match status" value="1"/>
</dbReference>
<evidence type="ECO:0000256" key="4">
    <source>
        <dbReference type="SAM" id="Phobius"/>
    </source>
</evidence>
<accession>A0A9J7N8Q7</accession>
<reference evidence="6" key="2">
    <citation type="submission" date="2025-08" db="UniProtKB">
        <authorList>
            <consortium name="RefSeq"/>
        </authorList>
    </citation>
    <scope>IDENTIFICATION</scope>
    <source>
        <strain evidence="6">S238N-H82</strain>
        <tissue evidence="6">Testes</tissue>
    </source>
</reference>
<dbReference type="GO" id="GO:0043161">
    <property type="term" value="P:proteasome-mediated ubiquitin-dependent protein catabolic process"/>
    <property type="evidence" value="ECO:0000318"/>
    <property type="project" value="GO_Central"/>
</dbReference>
<dbReference type="PANTHER" id="PTHR24104">
    <property type="entry name" value="E3 UBIQUITIN-PROTEIN LIGASE NHLRC1-RELATED"/>
    <property type="match status" value="1"/>
</dbReference>
<dbReference type="Gene3D" id="2.120.10.30">
    <property type="entry name" value="TolB, C-terminal domain"/>
    <property type="match status" value="1"/>
</dbReference>
<dbReference type="GeneID" id="118428049"/>
<proteinExistence type="predicted"/>
<evidence type="ECO:0000313" key="5">
    <source>
        <dbReference type="Proteomes" id="UP000001554"/>
    </source>
</evidence>
<dbReference type="InterPro" id="IPR050952">
    <property type="entry name" value="TRIM-NHL_E3_ligases"/>
</dbReference>
<keyword evidence="4" id="KW-1133">Transmembrane helix</keyword>
<feature type="region of interest" description="Disordered" evidence="3">
    <location>
        <begin position="146"/>
        <end position="186"/>
    </location>
</feature>
<reference evidence="5" key="1">
    <citation type="journal article" date="2020" name="Nat. Ecol. Evol.">
        <title>Deeply conserved synteny resolves early events in vertebrate evolution.</title>
        <authorList>
            <person name="Simakov O."/>
            <person name="Marletaz F."/>
            <person name="Yue J.X."/>
            <person name="O'Connell B."/>
            <person name="Jenkins J."/>
            <person name="Brandt A."/>
            <person name="Calef R."/>
            <person name="Tung C.H."/>
            <person name="Huang T.K."/>
            <person name="Schmutz J."/>
            <person name="Satoh N."/>
            <person name="Yu J.K."/>
            <person name="Putnam N.H."/>
            <person name="Green R.E."/>
            <person name="Rokhsar D.S."/>
        </authorList>
    </citation>
    <scope>NUCLEOTIDE SEQUENCE [LARGE SCALE GENOMIC DNA]</scope>
    <source>
        <strain evidence="5">S238N-H82</strain>
    </source>
</reference>
<dbReference type="InterPro" id="IPR011042">
    <property type="entry name" value="6-blade_b-propeller_TolB-like"/>
</dbReference>
<dbReference type="KEGG" id="bfo:118428049"/>
<dbReference type="Proteomes" id="UP000001554">
    <property type="component" value="Chromosome 12"/>
</dbReference>
<dbReference type="RefSeq" id="XP_035693905.1">
    <property type="nucleotide sequence ID" value="XM_035838012.1"/>
</dbReference>
<dbReference type="InterPro" id="IPR001258">
    <property type="entry name" value="NHL_repeat"/>
</dbReference>
<sequence length="488" mass="52883">MEESSQTVDPDGFYSTTSGTYEEAQPVVARNVPFAHTVRTETATAPEDTCSTPSGVYEKAQLVKPSNVPTNKTIVLRAETAAASEECYSTPSGIYEEPQSVKPSNISTNQIVTLREETVAASEDVYSTSSGVYEDPELVVMRDVVPGQAGRGGTSVTGRNRSIEQVADRTGSSADPSDEEPAPHDRIRPFLSHRMGVCLVITCVAVAAMLFGIFIENTTEEDNLQSVTFGGRGSGPGQFARPTGVVVSSTNEIFVADHDNHRVQVYSMEGAYLRHFPTTMPGTVGQMLSPEDIAIDNNDNLWLVGTMVLVGDFVVQYSRYGQGLSTFEIPRDTSFHGIAVDLRNGHVIVTSQTSGKVMIFQPDGSLVRTFGGQYSEVSRYVAVNIDGNILMSWSRFIHVYSETGQFLFSFTGPGSRHMNAMGICTDSSGHVLVADRQHKRVSMFTSSGQFARHVATGLKMVRYVAVGTEGQLVVIDIGDNTVTVYPSY</sequence>
<dbReference type="SUPFAM" id="SSF101898">
    <property type="entry name" value="NHL repeat"/>
    <property type="match status" value="1"/>
</dbReference>
<evidence type="ECO:0000313" key="6">
    <source>
        <dbReference type="RefSeq" id="XP_035693905.1"/>
    </source>
</evidence>
<name>A0A9J7N8Q7_BRAFL</name>
<organism evidence="5 6">
    <name type="scientific">Branchiostoma floridae</name>
    <name type="common">Florida lancelet</name>
    <name type="synonym">Amphioxus</name>
    <dbReference type="NCBI Taxonomy" id="7739"/>
    <lineage>
        <taxon>Eukaryota</taxon>
        <taxon>Metazoa</taxon>
        <taxon>Chordata</taxon>
        <taxon>Cephalochordata</taxon>
        <taxon>Leptocardii</taxon>
        <taxon>Amphioxiformes</taxon>
        <taxon>Branchiostomatidae</taxon>
        <taxon>Branchiostoma</taxon>
    </lineage>
</organism>